<dbReference type="Proteomes" id="UP001059822">
    <property type="component" value="Chromosome"/>
</dbReference>
<evidence type="ECO:0000313" key="12">
    <source>
        <dbReference type="EMBL" id="UTO55757.1"/>
    </source>
</evidence>
<name>A0A9Q9F465_9RICK</name>
<evidence type="ECO:0000256" key="11">
    <source>
        <dbReference type="PIRNR" id="PIRNR002869"/>
    </source>
</evidence>
<dbReference type="GO" id="GO:0008360">
    <property type="term" value="P:regulation of cell shape"/>
    <property type="evidence" value="ECO:0007669"/>
    <property type="project" value="UniProtKB-KW"/>
</dbReference>
<dbReference type="GO" id="GO:0005886">
    <property type="term" value="C:plasma membrane"/>
    <property type="evidence" value="ECO:0007669"/>
    <property type="project" value="UniProtKB-SubCell"/>
</dbReference>
<evidence type="ECO:0000313" key="13">
    <source>
        <dbReference type="EMBL" id="UTO56674.1"/>
    </source>
</evidence>
<evidence type="ECO:0000256" key="9">
    <source>
        <dbReference type="ARBA" id="ARBA00061532"/>
    </source>
</evidence>
<evidence type="ECO:0000256" key="4">
    <source>
        <dbReference type="ARBA" id="ARBA00022960"/>
    </source>
</evidence>
<feature type="transmembrane region" description="Helical" evidence="10">
    <location>
        <begin position="181"/>
        <end position="204"/>
    </location>
</feature>
<feature type="transmembrane region" description="Helical" evidence="10">
    <location>
        <begin position="51"/>
        <end position="71"/>
    </location>
</feature>
<feature type="transmembrane region" description="Helical" evidence="10">
    <location>
        <begin position="401"/>
        <end position="423"/>
    </location>
</feature>
<keyword evidence="10 11" id="KW-0961">Cell wall biogenesis/degradation</keyword>
<organism evidence="12 14">
    <name type="scientific">Neoehrlichia mikurensis</name>
    <dbReference type="NCBI Taxonomy" id="89586"/>
    <lineage>
        <taxon>Bacteria</taxon>
        <taxon>Pseudomonadati</taxon>
        <taxon>Pseudomonadota</taxon>
        <taxon>Alphaproteobacteria</taxon>
        <taxon>Rickettsiales</taxon>
        <taxon>Anaplasmataceae</taxon>
        <taxon>Candidatus Neoehrlichia</taxon>
    </lineage>
</organism>
<keyword evidence="4 10" id="KW-0133">Cell shape</keyword>
<feature type="transmembrane region" description="Helical" evidence="10">
    <location>
        <begin position="7"/>
        <end position="31"/>
    </location>
</feature>
<feature type="transmembrane region" description="Helical" evidence="10">
    <location>
        <begin position="348"/>
        <end position="369"/>
    </location>
</feature>
<evidence type="ECO:0000256" key="1">
    <source>
        <dbReference type="ARBA" id="ARBA00004651"/>
    </source>
</evidence>
<dbReference type="GO" id="GO:0034204">
    <property type="term" value="P:lipid translocation"/>
    <property type="evidence" value="ECO:0007669"/>
    <property type="project" value="TreeGrafter"/>
</dbReference>
<evidence type="ECO:0000256" key="8">
    <source>
        <dbReference type="ARBA" id="ARBA00060041"/>
    </source>
</evidence>
<accession>A0A9Q9F465</accession>
<dbReference type="GO" id="GO:0009252">
    <property type="term" value="P:peptidoglycan biosynthetic process"/>
    <property type="evidence" value="ECO:0007669"/>
    <property type="project" value="UniProtKB-UniRule"/>
</dbReference>
<feature type="transmembrane region" description="Helical" evidence="10">
    <location>
        <begin position="307"/>
        <end position="328"/>
    </location>
</feature>
<evidence type="ECO:0000256" key="5">
    <source>
        <dbReference type="ARBA" id="ARBA00022984"/>
    </source>
</evidence>
<dbReference type="NCBIfam" id="TIGR01695">
    <property type="entry name" value="murJ_mviN"/>
    <property type="match status" value="1"/>
</dbReference>
<comment type="subcellular location">
    <subcellularLocation>
        <location evidence="10">Cell inner membrane</location>
        <topology evidence="10">Multi-pass membrane protein</topology>
    </subcellularLocation>
    <subcellularLocation>
        <location evidence="1">Cell membrane</location>
        <topology evidence="1">Multi-pass membrane protein</topology>
    </subcellularLocation>
</comment>
<dbReference type="EMBL" id="CP089286">
    <property type="protein sequence ID" value="UTO55757.1"/>
    <property type="molecule type" value="Genomic_DNA"/>
</dbReference>
<dbReference type="Pfam" id="PF03023">
    <property type="entry name" value="MurJ"/>
    <property type="match status" value="1"/>
</dbReference>
<feature type="transmembrane region" description="Helical" evidence="10">
    <location>
        <begin position="126"/>
        <end position="147"/>
    </location>
</feature>
<dbReference type="InterPro" id="IPR004268">
    <property type="entry name" value="MurJ"/>
</dbReference>
<evidence type="ECO:0000256" key="3">
    <source>
        <dbReference type="ARBA" id="ARBA00022692"/>
    </source>
</evidence>
<comment type="similarity">
    <text evidence="9 10 11">Belongs to the MurJ/MviN family.</text>
</comment>
<dbReference type="GO" id="GO:0015648">
    <property type="term" value="F:lipid-linked peptidoglycan transporter activity"/>
    <property type="evidence" value="ECO:0007669"/>
    <property type="project" value="UniProtKB-UniRule"/>
</dbReference>
<comment type="function">
    <text evidence="8 10 11">Involved in peptidoglycan biosynthesis. Transports lipid-linked peptidoglycan precursors from the inner to the outer leaflet of the cytoplasmic membrane.</text>
</comment>
<dbReference type="PANTHER" id="PTHR47019:SF1">
    <property type="entry name" value="LIPID II FLIPPASE MURJ"/>
    <property type="match status" value="1"/>
</dbReference>
<keyword evidence="10 11" id="KW-0813">Transport</keyword>
<proteinExistence type="inferred from homology"/>
<keyword evidence="7 10" id="KW-0472">Membrane</keyword>
<dbReference type="EMBL" id="CP089285">
    <property type="protein sequence ID" value="UTO56674.1"/>
    <property type="molecule type" value="Genomic_DNA"/>
</dbReference>
<sequence length="504" mass="57038">MLKKILIFSFFTFISRILGLLRDIIIAYNLGAHELSDIFFVAFRLPNSFRTYFAEGAISYAFIPEYSIKLIDKSLAKKFADNIFSGLTLILILVCTIIIIFSPQIFKVLIPGFSNHTDKLELVANLARIMMPYLFFISLTTLINSILQTHNFFTVTAISPIILNICLILSTFIPHLYATCIYNLAISVLVAGILQFTLVFCIALKNKVGVNIQIPRLNSDTISFLKNTMVSILHNSVSQISIWVNTIFASFTTGAISYIYYADRIHQLPQALVGISISTVLLPTLSKKIQVNNLQNIIDIQNRTLEIGLIFIIPSMIALIIIPDAILLTLLNYGQFNYIAIYNIKPVLVAFAFSLPSFVISKIFLVSFYIRKQMNIPTLFSLISLTVSIIMNIILINFYQYVSIAITSSIASWINAILLILYLKARNLYKISSSLPLVLIHIIISSIAMIVTILITYHIIYPLFFHRAIFRCIGLLILIFLGALTYFFTLCFIFKEKITLKYSI</sequence>
<reference evidence="12" key="1">
    <citation type="journal article" date="2022" name="Microorganisms">
        <title>Assembly and Comparison of Ca. Neoehrlichia mikurensis Genomes.</title>
        <authorList>
            <person name="Azagi T."/>
            <person name="Dirks R.P."/>
            <person name="Yebra-Pimentel E.S."/>
            <person name="Schaap P.J."/>
            <person name="Koehorst J.J."/>
            <person name="Esser H.J."/>
            <person name="Sprong H."/>
        </authorList>
    </citation>
    <scope>NUCLEOTIDE SEQUENCE</scope>
    <source>
        <strain evidence="13">18-2804</strain>
        <strain evidence="12">18-2837</strain>
    </source>
</reference>
<feature type="transmembrane region" description="Helical" evidence="10">
    <location>
        <begin position="152"/>
        <end position="175"/>
    </location>
</feature>
<dbReference type="CDD" id="cd13123">
    <property type="entry name" value="MATE_MurJ_like"/>
    <property type="match status" value="1"/>
</dbReference>
<feature type="transmembrane region" description="Helical" evidence="10">
    <location>
        <begin position="473"/>
        <end position="494"/>
    </location>
</feature>
<gene>
    <name evidence="10 12" type="primary">murJ</name>
    <name evidence="13" type="ORF">LUA81_01605</name>
    <name evidence="12" type="ORF">LUA82_01615</name>
</gene>
<keyword evidence="10" id="KW-0997">Cell inner membrane</keyword>
<dbReference type="HAMAP" id="MF_02078">
    <property type="entry name" value="MurJ_MviN"/>
    <property type="match status" value="1"/>
</dbReference>
<evidence type="ECO:0000256" key="10">
    <source>
        <dbReference type="HAMAP-Rule" id="MF_02078"/>
    </source>
</evidence>
<feature type="transmembrane region" description="Helical" evidence="10">
    <location>
        <begin position="435"/>
        <end position="461"/>
    </location>
</feature>
<dbReference type="RefSeq" id="WP_218193718.1">
    <property type="nucleotide sequence ID" value="NZ_CP054597.1"/>
</dbReference>
<dbReference type="Proteomes" id="UP001059985">
    <property type="component" value="Chromosome"/>
</dbReference>
<dbReference type="AlphaFoldDB" id="A0A9Q9F465"/>
<feature type="transmembrane region" description="Helical" evidence="10">
    <location>
        <begin position="242"/>
        <end position="261"/>
    </location>
</feature>
<keyword evidence="3 10" id="KW-0812">Transmembrane</keyword>
<keyword evidence="5 10" id="KW-0573">Peptidoglycan synthesis</keyword>
<dbReference type="GO" id="GO:0071555">
    <property type="term" value="P:cell wall organization"/>
    <property type="evidence" value="ECO:0007669"/>
    <property type="project" value="UniProtKB-KW"/>
</dbReference>
<keyword evidence="2 10" id="KW-1003">Cell membrane</keyword>
<comment type="pathway">
    <text evidence="10">Cell wall biogenesis; peptidoglycan biosynthesis.</text>
</comment>
<evidence type="ECO:0000256" key="2">
    <source>
        <dbReference type="ARBA" id="ARBA00022475"/>
    </source>
</evidence>
<dbReference type="InterPro" id="IPR051050">
    <property type="entry name" value="Lipid_II_flippase_MurJ/MviN"/>
</dbReference>
<evidence type="ECO:0000313" key="14">
    <source>
        <dbReference type="Proteomes" id="UP001059822"/>
    </source>
</evidence>
<feature type="transmembrane region" description="Helical" evidence="10">
    <location>
        <begin position="267"/>
        <end position="286"/>
    </location>
</feature>
<keyword evidence="6 10" id="KW-1133">Transmembrane helix</keyword>
<evidence type="ECO:0000256" key="6">
    <source>
        <dbReference type="ARBA" id="ARBA00022989"/>
    </source>
</evidence>
<evidence type="ECO:0000313" key="15">
    <source>
        <dbReference type="Proteomes" id="UP001059985"/>
    </source>
</evidence>
<dbReference type="PANTHER" id="PTHR47019">
    <property type="entry name" value="LIPID II FLIPPASE MURJ"/>
    <property type="match status" value="1"/>
</dbReference>
<feature type="transmembrane region" description="Helical" evidence="10">
    <location>
        <begin position="83"/>
        <end position="106"/>
    </location>
</feature>
<keyword evidence="15" id="KW-1185">Reference proteome</keyword>
<evidence type="ECO:0000256" key="7">
    <source>
        <dbReference type="ARBA" id="ARBA00023136"/>
    </source>
</evidence>
<protein>
    <recommendedName>
        <fullName evidence="10">Probable lipid II flippase MurJ</fullName>
    </recommendedName>
</protein>
<dbReference type="PIRSF" id="PIRSF002869">
    <property type="entry name" value="MviN"/>
    <property type="match status" value="1"/>
</dbReference>
<feature type="transmembrane region" description="Helical" evidence="10">
    <location>
        <begin position="376"/>
        <end position="395"/>
    </location>
</feature>